<reference evidence="1 2" key="1">
    <citation type="journal article" date="2018" name="Front. Plant Sci.">
        <title>Red Clover (Trifolium pratense) and Zigzag Clover (T. medium) - A Picture of Genomic Similarities and Differences.</title>
        <authorList>
            <person name="Dluhosova J."/>
            <person name="Istvanek J."/>
            <person name="Nedelnik J."/>
            <person name="Repkova J."/>
        </authorList>
    </citation>
    <scope>NUCLEOTIDE SEQUENCE [LARGE SCALE GENOMIC DNA]</scope>
    <source>
        <strain evidence="2">cv. 10/8</strain>
        <tissue evidence="1">Leaf</tissue>
    </source>
</reference>
<dbReference type="EMBL" id="LXQA010521483">
    <property type="protein sequence ID" value="MCI56973.1"/>
    <property type="molecule type" value="Genomic_DNA"/>
</dbReference>
<keyword evidence="2" id="KW-1185">Reference proteome</keyword>
<feature type="non-terminal residue" evidence="1">
    <location>
        <position position="1"/>
    </location>
</feature>
<dbReference type="Proteomes" id="UP000265520">
    <property type="component" value="Unassembled WGS sequence"/>
</dbReference>
<accession>A0A392T794</accession>
<proteinExistence type="predicted"/>
<dbReference type="AlphaFoldDB" id="A0A392T794"/>
<name>A0A392T794_9FABA</name>
<protein>
    <submittedName>
        <fullName evidence="1">Uncharacterized protein</fullName>
    </submittedName>
</protein>
<evidence type="ECO:0000313" key="1">
    <source>
        <dbReference type="EMBL" id="MCI56973.1"/>
    </source>
</evidence>
<comment type="caution">
    <text evidence="1">The sequence shown here is derived from an EMBL/GenBank/DDBJ whole genome shotgun (WGS) entry which is preliminary data.</text>
</comment>
<organism evidence="1 2">
    <name type="scientific">Trifolium medium</name>
    <dbReference type="NCBI Taxonomy" id="97028"/>
    <lineage>
        <taxon>Eukaryota</taxon>
        <taxon>Viridiplantae</taxon>
        <taxon>Streptophyta</taxon>
        <taxon>Embryophyta</taxon>
        <taxon>Tracheophyta</taxon>
        <taxon>Spermatophyta</taxon>
        <taxon>Magnoliopsida</taxon>
        <taxon>eudicotyledons</taxon>
        <taxon>Gunneridae</taxon>
        <taxon>Pentapetalae</taxon>
        <taxon>rosids</taxon>
        <taxon>fabids</taxon>
        <taxon>Fabales</taxon>
        <taxon>Fabaceae</taxon>
        <taxon>Papilionoideae</taxon>
        <taxon>50 kb inversion clade</taxon>
        <taxon>NPAAA clade</taxon>
        <taxon>Hologalegina</taxon>
        <taxon>IRL clade</taxon>
        <taxon>Trifolieae</taxon>
        <taxon>Trifolium</taxon>
    </lineage>
</organism>
<sequence>SRLPLLIAAALSSIPAAELYFASPICCCFGVRREFW</sequence>
<evidence type="ECO:0000313" key="2">
    <source>
        <dbReference type="Proteomes" id="UP000265520"/>
    </source>
</evidence>